<dbReference type="InterPro" id="IPR027398">
    <property type="entry name" value="SecD-TM"/>
</dbReference>
<dbReference type="AlphaFoldDB" id="A0A225SMM8"/>
<feature type="transmembrane region" description="Helical" evidence="10">
    <location>
        <begin position="552"/>
        <end position="572"/>
    </location>
</feature>
<dbReference type="InterPro" id="IPR048631">
    <property type="entry name" value="SecD_1st"/>
</dbReference>
<dbReference type="FunFam" id="3.30.70.3400:FF:000001">
    <property type="entry name" value="Protein translocase subunit SecD"/>
    <property type="match status" value="1"/>
</dbReference>
<gene>
    <name evidence="10 15" type="primary">secD</name>
    <name evidence="15" type="ORF">CEJ45_22830</name>
</gene>
<dbReference type="InterPro" id="IPR054384">
    <property type="entry name" value="SecDF_P1_head"/>
</dbReference>
<evidence type="ECO:0000256" key="4">
    <source>
        <dbReference type="ARBA" id="ARBA00022519"/>
    </source>
</evidence>
<dbReference type="EMBL" id="NJGV01000029">
    <property type="protein sequence ID" value="OWY32166.1"/>
    <property type="molecule type" value="Genomic_DNA"/>
</dbReference>
<name>A0A225SMM8_9BURK</name>
<dbReference type="InterPro" id="IPR022813">
    <property type="entry name" value="SecD/SecF_arch_bac"/>
</dbReference>
<evidence type="ECO:0000256" key="3">
    <source>
        <dbReference type="ARBA" id="ARBA00022475"/>
    </source>
</evidence>
<dbReference type="GO" id="GO:0015450">
    <property type="term" value="F:protein-transporting ATPase activity"/>
    <property type="evidence" value="ECO:0007669"/>
    <property type="project" value="InterPro"/>
</dbReference>
<dbReference type="GO" id="GO:0043952">
    <property type="term" value="P:protein transport by the Sec complex"/>
    <property type="evidence" value="ECO:0007669"/>
    <property type="project" value="UniProtKB-UniRule"/>
</dbReference>
<keyword evidence="2 10" id="KW-0813">Transport</keyword>
<dbReference type="HAMAP" id="MF_01463_B">
    <property type="entry name" value="SecD_B"/>
    <property type="match status" value="1"/>
</dbReference>
<keyword evidence="3 10" id="KW-1003">Cell membrane</keyword>
<keyword evidence="5 10" id="KW-0812">Transmembrane</keyword>
<feature type="domain" description="Protein export membrane protein SecD/SecF C-terminal" evidence="11">
    <location>
        <begin position="428"/>
        <end position="598"/>
    </location>
</feature>
<dbReference type="GO" id="GO:0005886">
    <property type="term" value="C:plasma membrane"/>
    <property type="evidence" value="ECO:0007669"/>
    <property type="project" value="UniProtKB-SubCell"/>
</dbReference>
<comment type="subunit">
    <text evidence="10">Forms a complex with SecF. Part of the essential Sec protein translocation apparatus which comprises SecA, SecYEG and auxiliary proteins SecDF-YajC and YidC.</text>
</comment>
<evidence type="ECO:0000259" key="11">
    <source>
        <dbReference type="Pfam" id="PF02355"/>
    </source>
</evidence>
<comment type="similarity">
    <text evidence="10">Belongs to the SecD/SecF family. SecD subfamily.</text>
</comment>
<dbReference type="Gene3D" id="3.30.1360.200">
    <property type="match status" value="1"/>
</dbReference>
<accession>A0A225SMM8</accession>
<dbReference type="Gene3D" id="3.30.70.3400">
    <property type="match status" value="2"/>
</dbReference>
<dbReference type="InterPro" id="IPR005791">
    <property type="entry name" value="SecD"/>
</dbReference>
<evidence type="ECO:0000256" key="1">
    <source>
        <dbReference type="ARBA" id="ARBA00004651"/>
    </source>
</evidence>
<evidence type="ECO:0000256" key="5">
    <source>
        <dbReference type="ARBA" id="ARBA00022692"/>
    </source>
</evidence>
<proteinExistence type="inferred from homology"/>
<feature type="transmembrane region" description="Helical" evidence="10">
    <location>
        <begin position="578"/>
        <end position="599"/>
    </location>
</feature>
<dbReference type="RefSeq" id="WP_088757329.1">
    <property type="nucleotide sequence ID" value="NZ_JARJFG010000051.1"/>
</dbReference>
<dbReference type="InterPro" id="IPR022646">
    <property type="entry name" value="SecD/SecF_CS"/>
</dbReference>
<evidence type="ECO:0000259" key="12">
    <source>
        <dbReference type="Pfam" id="PF13721"/>
    </source>
</evidence>
<evidence type="ECO:0000313" key="15">
    <source>
        <dbReference type="EMBL" id="OWY32166.1"/>
    </source>
</evidence>
<dbReference type="NCBIfam" id="TIGR01129">
    <property type="entry name" value="secD"/>
    <property type="match status" value="1"/>
</dbReference>
<comment type="function">
    <text evidence="10">Part of the Sec protein translocase complex. Interacts with the SecYEG preprotein conducting channel. SecDF uses the proton motive force (PMF) to complete protein translocation after the ATP-dependent function of SecA.</text>
</comment>
<evidence type="ECO:0000256" key="6">
    <source>
        <dbReference type="ARBA" id="ARBA00022927"/>
    </source>
</evidence>
<dbReference type="GO" id="GO:0065002">
    <property type="term" value="P:intracellular protein transmembrane transport"/>
    <property type="evidence" value="ECO:0007669"/>
    <property type="project" value="UniProtKB-UniRule"/>
</dbReference>
<feature type="domain" description="Protein translocase subunit SecDF P1" evidence="13">
    <location>
        <begin position="237"/>
        <end position="296"/>
    </location>
</feature>
<evidence type="ECO:0000256" key="8">
    <source>
        <dbReference type="ARBA" id="ARBA00023010"/>
    </source>
</evidence>
<dbReference type="Pfam" id="PF13721">
    <property type="entry name" value="SecD-TM1"/>
    <property type="match status" value="1"/>
</dbReference>
<evidence type="ECO:0000256" key="2">
    <source>
        <dbReference type="ARBA" id="ARBA00022448"/>
    </source>
</evidence>
<dbReference type="PANTHER" id="PTHR30081">
    <property type="entry name" value="PROTEIN-EXPORT MEMBRANE PROTEIN SEC"/>
    <property type="match status" value="1"/>
</dbReference>
<feature type="transmembrane region" description="Helical" evidence="10">
    <location>
        <begin position="500"/>
        <end position="518"/>
    </location>
</feature>
<feature type="transmembrane region" description="Helical" evidence="10">
    <location>
        <begin position="476"/>
        <end position="494"/>
    </location>
</feature>
<keyword evidence="7 10" id="KW-1133">Transmembrane helix</keyword>
<organism evidence="15 16">
    <name type="scientific">Herbaspirillum aquaticum</name>
    <dbReference type="NCBI Taxonomy" id="568783"/>
    <lineage>
        <taxon>Bacteria</taxon>
        <taxon>Pseudomonadati</taxon>
        <taxon>Pseudomonadota</taxon>
        <taxon>Betaproteobacteria</taxon>
        <taxon>Burkholderiales</taxon>
        <taxon>Oxalobacteraceae</taxon>
        <taxon>Herbaspirillum</taxon>
    </lineage>
</organism>
<dbReference type="InterPro" id="IPR048634">
    <property type="entry name" value="SecD_SecF_C"/>
</dbReference>
<keyword evidence="16" id="KW-1185">Reference proteome</keyword>
<keyword evidence="6 10" id="KW-0653">Protein transport</keyword>
<dbReference type="NCBIfam" id="TIGR00916">
    <property type="entry name" value="2A0604s01"/>
    <property type="match status" value="1"/>
</dbReference>
<feature type="transmembrane region" description="Helical" evidence="10">
    <location>
        <begin position="452"/>
        <end position="469"/>
    </location>
</feature>
<dbReference type="Pfam" id="PF02355">
    <property type="entry name" value="SecD_SecF_C"/>
    <property type="match status" value="1"/>
</dbReference>
<dbReference type="Pfam" id="PF07549">
    <property type="entry name" value="Sec_GG"/>
    <property type="match status" value="1"/>
</dbReference>
<dbReference type="Proteomes" id="UP000214747">
    <property type="component" value="Unassembled WGS sequence"/>
</dbReference>
<dbReference type="FunFam" id="1.20.1640.10:FF:000004">
    <property type="entry name" value="Protein translocase subunit SecD"/>
    <property type="match status" value="1"/>
</dbReference>
<comment type="caution">
    <text evidence="10">Lacks conserved residue(s) required for the propagation of feature annotation.</text>
</comment>
<dbReference type="InterPro" id="IPR055344">
    <property type="entry name" value="SecD_SecF_C_bact"/>
</dbReference>
<comment type="caution">
    <text evidence="15">The sequence shown here is derived from an EMBL/GenBank/DDBJ whole genome shotgun (WGS) entry which is preliminary data.</text>
</comment>
<keyword evidence="4" id="KW-0997">Cell inner membrane</keyword>
<feature type="domain" description="SecD export protein N-terminal TM" evidence="12">
    <location>
        <begin position="1"/>
        <end position="111"/>
    </location>
</feature>
<evidence type="ECO:0000256" key="9">
    <source>
        <dbReference type="ARBA" id="ARBA00023136"/>
    </source>
</evidence>
<dbReference type="Pfam" id="PF21760">
    <property type="entry name" value="SecD_1st"/>
    <property type="match status" value="1"/>
</dbReference>
<reference evidence="15 16" key="1">
    <citation type="journal article" date="2010" name="Int. J. Syst. Evol. Microbiol.">
        <title>Reclassification of Herbaspirillum putei as a later heterotypic synonym of Herbaspirillum huttiense, with the description of H. huttiense subsp. huttiense subsp. nov. and H. huttiense subsp. putei subsp. nov., comb. nov., and description of Herbaspirillum aquaticum sp. nov.</title>
        <authorList>
            <person name="Dobritsa A.P."/>
            <person name="Reddy M.C."/>
            <person name="Samadpour M."/>
        </authorList>
    </citation>
    <scope>NUCLEOTIDE SEQUENCE [LARGE SCALE GENOMIC DNA]</scope>
    <source>
        <strain evidence="15 16">IEH 4430</strain>
    </source>
</reference>
<comment type="subcellular location">
    <subcellularLocation>
        <location evidence="1 10">Cell membrane</location>
        <topology evidence="1 10">Multi-pass membrane protein</topology>
    </subcellularLocation>
</comment>
<protein>
    <recommendedName>
        <fullName evidence="10">Protein translocase subunit SecD</fullName>
    </recommendedName>
</protein>
<dbReference type="Gene3D" id="1.20.1640.10">
    <property type="entry name" value="Multidrug efflux transporter AcrB transmembrane domain"/>
    <property type="match status" value="1"/>
</dbReference>
<feature type="domain" description="SecDF P1 head subdomain" evidence="14">
    <location>
        <begin position="319"/>
        <end position="426"/>
    </location>
</feature>
<dbReference type="Pfam" id="PF22599">
    <property type="entry name" value="SecDF_P1_head"/>
    <property type="match status" value="1"/>
</dbReference>
<keyword evidence="9 10" id="KW-0472">Membrane</keyword>
<evidence type="ECO:0000259" key="14">
    <source>
        <dbReference type="Pfam" id="PF22599"/>
    </source>
</evidence>
<sequence>MNRYSLWKYALIVLALLFGVIYTVPNFFGESPAVQISSAKSTLKVEPAVAGRVDQILKQGNLGAESVAFDNAGSQPSVRARFATTDIQFKAKALLEKELNTDPSDPTYIVAFNLLPNTPQWLQSLHAFPMYLGLDLRGGVHFLMQVDIKAVLNKRLQGMQASVRSLLRDKNIRHSGINRSGDSIEISFRDADTRNKARAALGELQEMLLTDAGSGDDLKLIATLRPEALKQTQEDGVKQNISTLSKRVNELGVAEPLIQRQGADRIVVELPGVQDVSRAKDIIGRTATLEVRMVDESVVRGTEETSAIPFGSELFKIGKGAPVVLNKEPVLTGDYISNASASFDENHQPAVSIDLNGDGGRKMREATRDKVGKAMAIVLFEKGKGEVLTVATIRSELGSRFQITGMGSPEAASDLALLLRAGSLAAPMDIIEERTIGPQLGADNIKKGFDSVLYGFLAMAVFMVIYYQLFGFFSALALSVNVLLLVALLSTLQVTLTLPGIAAIALALGMAIDSNVLINERIREELRAGNSPQAAIAAGFDRAWATILDSNVTTLIAGLALLIFGSGAIRGFAVVHCLGILTSMFSAVFFSRGVVNLWYGRKKRLSGLAIGQIWKPEGDVLSTSGKAQAKRDAK</sequence>
<dbReference type="PANTHER" id="PTHR30081:SF1">
    <property type="entry name" value="PROTEIN TRANSLOCASE SUBUNIT SECD"/>
    <property type="match status" value="1"/>
</dbReference>
<keyword evidence="8 10" id="KW-0811">Translocation</keyword>
<dbReference type="SUPFAM" id="SSF82866">
    <property type="entry name" value="Multidrug efflux transporter AcrB transmembrane domain"/>
    <property type="match status" value="1"/>
</dbReference>
<evidence type="ECO:0000259" key="13">
    <source>
        <dbReference type="Pfam" id="PF21760"/>
    </source>
</evidence>
<evidence type="ECO:0000256" key="7">
    <source>
        <dbReference type="ARBA" id="ARBA00022989"/>
    </source>
</evidence>
<evidence type="ECO:0000313" key="16">
    <source>
        <dbReference type="Proteomes" id="UP000214747"/>
    </source>
</evidence>
<dbReference type="GO" id="GO:0006605">
    <property type="term" value="P:protein targeting"/>
    <property type="evidence" value="ECO:0007669"/>
    <property type="project" value="UniProtKB-UniRule"/>
</dbReference>
<evidence type="ECO:0000256" key="10">
    <source>
        <dbReference type="HAMAP-Rule" id="MF_01463"/>
    </source>
</evidence>